<comment type="caution">
    <text evidence="9">The sequence shown here is derived from an EMBL/GenBank/DDBJ whole genome shotgun (WGS) entry which is preliminary data.</text>
</comment>
<evidence type="ECO:0000256" key="5">
    <source>
        <dbReference type="ARBA" id="ARBA00023180"/>
    </source>
</evidence>
<evidence type="ECO:0000256" key="2">
    <source>
        <dbReference type="ARBA" id="ARBA00022614"/>
    </source>
</evidence>
<sequence>MAASSHLLPVLIGLVLAFSPPVEACDSSDKAALFNIKAAFSNPAEFSSWTDDTNCCSWKGVSCNKFIGDRVHILSFYNNNSGTLEGLSGPLPDALGDLPFLTFILFGNHPGIVSPLPPSLTRLRYLSSFSLRQTSLSGSIPPFLSQIHSLKLLDLSFNKFTGFIPPELSALPNLNALYLEGNQLVGSIPSSFGSFTKSPPPGLFLSQNMLSGDIPAEFGAADWVTVDLSHNELSGGANALFGANKALLSLDLSFNRFEFDLSPISFPINMTNLILNDNKIMGSIPVQINRLISLVKFNVSNNRLCGIIPAGPVTDKFDDTNFIGNKCLCRSQDSCF</sequence>
<keyword evidence="3 7" id="KW-0732">Signal</keyword>
<dbReference type="Pfam" id="PF08263">
    <property type="entry name" value="LRRNT_2"/>
    <property type="match status" value="1"/>
</dbReference>
<dbReference type="SUPFAM" id="SSF52058">
    <property type="entry name" value="L domain-like"/>
    <property type="match status" value="1"/>
</dbReference>
<feature type="signal peptide" evidence="7">
    <location>
        <begin position="1"/>
        <end position="24"/>
    </location>
</feature>
<evidence type="ECO:0000256" key="4">
    <source>
        <dbReference type="ARBA" id="ARBA00022737"/>
    </source>
</evidence>
<dbReference type="InterPro" id="IPR032675">
    <property type="entry name" value="LRR_dom_sf"/>
</dbReference>
<proteinExistence type="inferred from homology"/>
<comment type="similarity">
    <text evidence="6">Belongs to the polygalacturonase-inhibiting protein family.</text>
</comment>
<reference evidence="9 10" key="1">
    <citation type="journal article" date="2022" name="Nat. Plants">
        <title>Genomes of leafy and leafless Platanthera orchids illuminate the evolution of mycoheterotrophy.</title>
        <authorList>
            <person name="Li M.H."/>
            <person name="Liu K.W."/>
            <person name="Li Z."/>
            <person name="Lu H.C."/>
            <person name="Ye Q.L."/>
            <person name="Zhang D."/>
            <person name="Wang J.Y."/>
            <person name="Li Y.F."/>
            <person name="Zhong Z.M."/>
            <person name="Liu X."/>
            <person name="Yu X."/>
            <person name="Liu D.K."/>
            <person name="Tu X.D."/>
            <person name="Liu B."/>
            <person name="Hao Y."/>
            <person name="Liao X.Y."/>
            <person name="Jiang Y.T."/>
            <person name="Sun W.H."/>
            <person name="Chen J."/>
            <person name="Chen Y.Q."/>
            <person name="Ai Y."/>
            <person name="Zhai J.W."/>
            <person name="Wu S.S."/>
            <person name="Zhou Z."/>
            <person name="Hsiao Y.Y."/>
            <person name="Wu W.L."/>
            <person name="Chen Y.Y."/>
            <person name="Lin Y.F."/>
            <person name="Hsu J.L."/>
            <person name="Li C.Y."/>
            <person name="Wang Z.W."/>
            <person name="Zhao X."/>
            <person name="Zhong W.Y."/>
            <person name="Ma X.K."/>
            <person name="Ma L."/>
            <person name="Huang J."/>
            <person name="Chen G.Z."/>
            <person name="Huang M.Z."/>
            <person name="Huang L."/>
            <person name="Peng D.H."/>
            <person name="Luo Y.B."/>
            <person name="Zou S.Q."/>
            <person name="Chen S.P."/>
            <person name="Lan S."/>
            <person name="Tsai W.C."/>
            <person name="Van de Peer Y."/>
            <person name="Liu Z.J."/>
        </authorList>
    </citation>
    <scope>NUCLEOTIDE SEQUENCE [LARGE SCALE GENOMIC DNA]</scope>
    <source>
        <strain evidence="9">Lor287</strain>
    </source>
</reference>
<keyword evidence="5" id="KW-0325">Glycoprotein</keyword>
<evidence type="ECO:0000313" key="10">
    <source>
        <dbReference type="Proteomes" id="UP001418222"/>
    </source>
</evidence>
<dbReference type="PANTHER" id="PTHR48059:SF4">
    <property type="entry name" value="POLYGALACTURONASE INHIBITOR 1-RELATED"/>
    <property type="match status" value="1"/>
</dbReference>
<evidence type="ECO:0000256" key="3">
    <source>
        <dbReference type="ARBA" id="ARBA00022729"/>
    </source>
</evidence>
<evidence type="ECO:0000256" key="7">
    <source>
        <dbReference type="SAM" id="SignalP"/>
    </source>
</evidence>
<organism evidence="9 10">
    <name type="scientific">Platanthera zijinensis</name>
    <dbReference type="NCBI Taxonomy" id="2320716"/>
    <lineage>
        <taxon>Eukaryota</taxon>
        <taxon>Viridiplantae</taxon>
        <taxon>Streptophyta</taxon>
        <taxon>Embryophyta</taxon>
        <taxon>Tracheophyta</taxon>
        <taxon>Spermatophyta</taxon>
        <taxon>Magnoliopsida</taxon>
        <taxon>Liliopsida</taxon>
        <taxon>Asparagales</taxon>
        <taxon>Orchidaceae</taxon>
        <taxon>Orchidoideae</taxon>
        <taxon>Orchideae</taxon>
        <taxon>Orchidinae</taxon>
        <taxon>Platanthera</taxon>
    </lineage>
</organism>
<name>A0AAP0FWE0_9ASPA</name>
<dbReference type="InterPro" id="IPR001611">
    <property type="entry name" value="Leu-rich_rpt"/>
</dbReference>
<dbReference type="PANTHER" id="PTHR48059">
    <property type="entry name" value="POLYGALACTURONASE INHIBITOR 1"/>
    <property type="match status" value="1"/>
</dbReference>
<dbReference type="EMBL" id="JBBWWQ010000019">
    <property type="protein sequence ID" value="KAK8918887.1"/>
    <property type="molecule type" value="Genomic_DNA"/>
</dbReference>
<evidence type="ECO:0000256" key="6">
    <source>
        <dbReference type="ARBA" id="ARBA00038043"/>
    </source>
</evidence>
<feature type="chain" id="PRO_5042903122" evidence="7">
    <location>
        <begin position="25"/>
        <end position="336"/>
    </location>
</feature>
<keyword evidence="10" id="KW-1185">Reference proteome</keyword>
<gene>
    <name evidence="9" type="primary">PGIP2</name>
    <name evidence="9" type="ORF">KSP39_PZI021561</name>
</gene>
<dbReference type="Proteomes" id="UP001418222">
    <property type="component" value="Unassembled WGS sequence"/>
</dbReference>
<evidence type="ECO:0000313" key="9">
    <source>
        <dbReference type="EMBL" id="KAK8918887.1"/>
    </source>
</evidence>
<feature type="domain" description="Leucine-rich repeat-containing N-terminal plant-type" evidence="8">
    <location>
        <begin position="27"/>
        <end position="64"/>
    </location>
</feature>
<evidence type="ECO:0000259" key="8">
    <source>
        <dbReference type="Pfam" id="PF08263"/>
    </source>
</evidence>
<evidence type="ECO:0000256" key="1">
    <source>
        <dbReference type="ARBA" id="ARBA00004196"/>
    </source>
</evidence>
<dbReference type="InterPro" id="IPR051848">
    <property type="entry name" value="PGIP"/>
</dbReference>
<protein>
    <submittedName>
        <fullName evidence="9">Polygalacturonase inhibitor 2</fullName>
    </submittedName>
</protein>
<dbReference type="Gene3D" id="3.80.10.10">
    <property type="entry name" value="Ribonuclease Inhibitor"/>
    <property type="match status" value="1"/>
</dbReference>
<keyword evidence="2" id="KW-0433">Leucine-rich repeat</keyword>
<comment type="subcellular location">
    <subcellularLocation>
        <location evidence="1">Cell envelope</location>
    </subcellularLocation>
</comment>
<dbReference type="InterPro" id="IPR013210">
    <property type="entry name" value="LRR_N_plant-typ"/>
</dbReference>
<keyword evidence="4" id="KW-0677">Repeat</keyword>
<dbReference type="FunFam" id="3.80.10.10:FF:000041">
    <property type="entry name" value="LRR receptor-like serine/threonine-protein kinase ERECTA"/>
    <property type="match status" value="1"/>
</dbReference>
<dbReference type="Pfam" id="PF13855">
    <property type="entry name" value="LRR_8"/>
    <property type="match status" value="1"/>
</dbReference>
<dbReference type="AlphaFoldDB" id="A0AAP0FWE0"/>
<accession>A0AAP0FWE0</accession>